<dbReference type="PANTHER" id="PTHR11085:SF1">
    <property type="entry name" value="NAD-DEPENDENT PROTEIN DEACETYLASE SIRTUIN-7"/>
    <property type="match status" value="1"/>
</dbReference>
<dbReference type="Gene3D" id="3.40.50.1220">
    <property type="entry name" value="TPP-binding domain"/>
    <property type="match status" value="1"/>
</dbReference>
<comment type="caution">
    <text evidence="18">The sequence shown here is derived from an EMBL/GenBank/DDBJ whole genome shotgun (WGS) entry which is preliminary data.</text>
</comment>
<evidence type="ECO:0000256" key="11">
    <source>
        <dbReference type="ARBA" id="ARBA00050237"/>
    </source>
</evidence>
<evidence type="ECO:0000256" key="4">
    <source>
        <dbReference type="ARBA" id="ARBA00022679"/>
    </source>
</evidence>
<comment type="catalytic activity">
    <reaction evidence="11">
        <text>N(6)-decanoyl-L-lysyl-[protein] + NAD(+) + H2O = 2''-O-decanoyl-ADP-D-ribose + nicotinamide + L-lysyl-[protein]</text>
        <dbReference type="Rhea" id="RHEA:70631"/>
        <dbReference type="Rhea" id="RHEA-COMP:9752"/>
        <dbReference type="Rhea" id="RHEA-COMP:17932"/>
        <dbReference type="ChEBI" id="CHEBI:15377"/>
        <dbReference type="ChEBI" id="CHEBI:17154"/>
        <dbReference type="ChEBI" id="CHEBI:29969"/>
        <dbReference type="ChEBI" id="CHEBI:57540"/>
        <dbReference type="ChEBI" id="CHEBI:143222"/>
        <dbReference type="ChEBI" id="CHEBI:189688"/>
    </reaction>
    <physiologicalReaction direction="left-to-right" evidence="11">
        <dbReference type="Rhea" id="RHEA:70632"/>
    </physiologicalReaction>
</comment>
<gene>
    <name evidence="18" type="ORF">PVAND_010559</name>
</gene>
<evidence type="ECO:0000256" key="7">
    <source>
        <dbReference type="ARBA" id="ARBA00023027"/>
    </source>
</evidence>
<feature type="compositionally biased region" description="Acidic residues" evidence="16">
    <location>
        <begin position="640"/>
        <end position="652"/>
    </location>
</feature>
<keyword evidence="4" id="KW-0808">Transferase</keyword>
<comment type="catalytic activity">
    <reaction evidence="13">
        <text>N(6)-propanoyl-L-lysyl-[protein] + NAD(+) + H2O = 3''-O-propanoyl-ADP-D-ribose + nicotinamide + L-lysyl-[protein]</text>
        <dbReference type="Rhea" id="RHEA:23500"/>
        <dbReference type="Rhea" id="RHEA-COMP:9752"/>
        <dbReference type="Rhea" id="RHEA-COMP:13758"/>
        <dbReference type="ChEBI" id="CHEBI:15377"/>
        <dbReference type="ChEBI" id="CHEBI:17154"/>
        <dbReference type="ChEBI" id="CHEBI:29969"/>
        <dbReference type="ChEBI" id="CHEBI:57540"/>
        <dbReference type="ChEBI" id="CHEBI:138019"/>
        <dbReference type="ChEBI" id="CHEBI:145015"/>
    </reaction>
    <physiologicalReaction direction="left-to-right" evidence="13">
        <dbReference type="Rhea" id="RHEA:23501"/>
    </physiologicalReaction>
</comment>
<sequence>MEEFFSTRLTRKKEVQECPIAKKREKAFKKRKISAILKKSETSRTSEETRYIEEHLEIVKEVSERKKRVEKYKDRALEKEDKPDIIEEKAKKLASVIKNAKHLIVYSGAGISTSAKIPDYRGPQGIWTLLQRGEEIGHHDLSLAEPTYTHMSLYELHKRKILKYVVSQNCDGLHLRSGLPRFSLSEVHGNMYIEVCKHCKPALEYWRIFDTTPLTSRFQHKTNRRCRYCANPLIDTIVHFGERGSLKWPLNWNGATKNVEKADVILCLGSSLKVLKKYPWLWALDKPQKQRPKIYIVNLQWTPKDSIASIKINGRCDEVMKTVMKHLNIEVPKYDRENDPIFHHASLLKEEELHTASQPMLKRFVIKDEDDQNFNENDESTNSITMSSDKQTESEDHSQSTESAENFINKIKSDLSNDQSNEIQTNSEQNDNKMTEIKLKLETPKKENNAKEIFDLTVDECDDQKNNVCETKNEVIDFEELIDNLDSKVVNNENKEPSSQIIICEEKEDKENQQIIVKSETDEQRSKVADIIMQQNQNLIDMALLNNSLLTASLAFAPAGTTSKEALTATALILNYNNQIISTLTNNLNMLPYTTNTSVANGSIQTNNNSSSSAHVRSICDKNNVIKSENFENDIEMVEDEASDDDNTDEESSNSVFNKCIDEDTSSSSNLNPEQYYKQLFANYCKAINDNLPQWSDVNYAYSGLHTIVNPEPENANLWRNNSDDENQKAKKLRSSTAAERKAAKAECKFCYDKYEMMECQFYKPINREFKITTYRNGKTIVCECCDYTEEEEDEVEAEQNNDDDDINISKSISDEKDREKSSNNIRTKAGWFGKGYRKIQKKRKKVNVSA</sequence>
<feature type="compositionally biased region" description="Polar residues" evidence="16">
    <location>
        <begin position="414"/>
        <end position="429"/>
    </location>
</feature>
<evidence type="ECO:0000313" key="19">
    <source>
        <dbReference type="Proteomes" id="UP001107558"/>
    </source>
</evidence>
<dbReference type="PROSITE" id="PS50305">
    <property type="entry name" value="SIRTUIN"/>
    <property type="match status" value="1"/>
</dbReference>
<dbReference type="InterPro" id="IPR003000">
    <property type="entry name" value="Sirtuin"/>
</dbReference>
<feature type="compositionally biased region" description="Basic and acidic residues" evidence="16">
    <location>
        <begin position="390"/>
        <end position="399"/>
    </location>
</feature>
<protein>
    <recommendedName>
        <fullName evidence="2">protein acetyllysine N-acetyltransferase</fullName>
        <ecNumber evidence="2">2.3.1.286</ecNumber>
    </recommendedName>
    <alternativeName>
        <fullName evidence="10">Regulatory protein SIR2 homolog 7</fullName>
    </alternativeName>
    <alternativeName>
        <fullName evidence="9">SIR2-like protein 7</fullName>
    </alternativeName>
</protein>
<feature type="region of interest" description="Disordered" evidence="16">
    <location>
        <begin position="366"/>
        <end position="434"/>
    </location>
</feature>
<feature type="binding site" evidence="15">
    <location>
        <position position="196"/>
    </location>
    <ligand>
        <name>Zn(2+)</name>
        <dbReference type="ChEBI" id="CHEBI:29105"/>
    </ligand>
</feature>
<dbReference type="Proteomes" id="UP001107558">
    <property type="component" value="Chromosome 1"/>
</dbReference>
<name>A0A9J6CGL8_POLVA</name>
<dbReference type="GO" id="GO:0140861">
    <property type="term" value="P:DNA repair-dependent chromatin remodeling"/>
    <property type="evidence" value="ECO:0007669"/>
    <property type="project" value="UniProtKB-ARBA"/>
</dbReference>
<evidence type="ECO:0000256" key="2">
    <source>
        <dbReference type="ARBA" id="ARBA00012928"/>
    </source>
</evidence>
<reference evidence="18" key="1">
    <citation type="submission" date="2021-03" db="EMBL/GenBank/DDBJ databases">
        <title>Chromosome level genome of the anhydrobiotic midge Polypedilum vanderplanki.</title>
        <authorList>
            <person name="Yoshida Y."/>
            <person name="Kikawada T."/>
            <person name="Gusev O."/>
        </authorList>
    </citation>
    <scope>NUCLEOTIDE SEQUENCE</scope>
    <source>
        <strain evidence="18">NIAS01</strain>
        <tissue evidence="18">Whole body or cell culture</tissue>
    </source>
</reference>
<dbReference type="InterPro" id="IPR050134">
    <property type="entry name" value="NAD-dep_sirtuin_deacylases"/>
</dbReference>
<keyword evidence="5 15" id="KW-0479">Metal-binding</keyword>
<keyword evidence="3" id="KW-0597">Phosphoprotein</keyword>
<evidence type="ECO:0000256" key="6">
    <source>
        <dbReference type="ARBA" id="ARBA00022833"/>
    </source>
</evidence>
<evidence type="ECO:0000256" key="10">
    <source>
        <dbReference type="ARBA" id="ARBA00043038"/>
    </source>
</evidence>
<evidence type="ECO:0000256" key="8">
    <source>
        <dbReference type="ARBA" id="ARBA00038170"/>
    </source>
</evidence>
<dbReference type="Pfam" id="PF02146">
    <property type="entry name" value="SIR2"/>
    <property type="match status" value="1"/>
</dbReference>
<feature type="compositionally biased region" description="Polar residues" evidence="16">
    <location>
        <begin position="380"/>
        <end position="389"/>
    </location>
</feature>
<keyword evidence="6 15" id="KW-0862">Zinc</keyword>
<dbReference type="PANTHER" id="PTHR11085">
    <property type="entry name" value="NAD-DEPENDENT PROTEIN DEACYLASE SIRTUIN-5, MITOCHONDRIAL-RELATED"/>
    <property type="match status" value="1"/>
</dbReference>
<dbReference type="InterPro" id="IPR026590">
    <property type="entry name" value="Ssirtuin_cat_dom"/>
</dbReference>
<feature type="binding site" evidence="15">
    <location>
        <position position="199"/>
    </location>
    <ligand>
        <name>Zn(2+)</name>
        <dbReference type="ChEBI" id="CHEBI:29105"/>
    </ligand>
</feature>
<evidence type="ECO:0000256" key="13">
    <source>
        <dbReference type="ARBA" id="ARBA00051399"/>
    </source>
</evidence>
<dbReference type="GO" id="GO:0005634">
    <property type="term" value="C:nucleus"/>
    <property type="evidence" value="ECO:0007669"/>
    <property type="project" value="TreeGrafter"/>
</dbReference>
<evidence type="ECO:0000256" key="9">
    <source>
        <dbReference type="ARBA" id="ARBA00041832"/>
    </source>
</evidence>
<feature type="region of interest" description="Disordered" evidence="16">
    <location>
        <begin position="794"/>
        <end position="827"/>
    </location>
</feature>
<comment type="catalytic activity">
    <reaction evidence="12">
        <text>N(6)-succinyl-L-lysyl-[protein] + NAD(+) + H2O = 2''-O-succinyl-ADP-D-ribose + nicotinamide + L-lysyl-[protein]</text>
        <dbReference type="Rhea" id="RHEA:47668"/>
        <dbReference type="Rhea" id="RHEA-COMP:9752"/>
        <dbReference type="Rhea" id="RHEA-COMP:11877"/>
        <dbReference type="ChEBI" id="CHEBI:15377"/>
        <dbReference type="ChEBI" id="CHEBI:17154"/>
        <dbReference type="ChEBI" id="CHEBI:29969"/>
        <dbReference type="ChEBI" id="CHEBI:57540"/>
        <dbReference type="ChEBI" id="CHEBI:87830"/>
        <dbReference type="ChEBI" id="CHEBI:87832"/>
    </reaction>
    <physiologicalReaction direction="left-to-right" evidence="12">
        <dbReference type="Rhea" id="RHEA:47669"/>
    </physiologicalReaction>
</comment>
<feature type="domain" description="Deacetylase sirtuin-type" evidence="17">
    <location>
        <begin position="83"/>
        <end position="330"/>
    </location>
</feature>
<dbReference type="SUPFAM" id="SSF52467">
    <property type="entry name" value="DHS-like NAD/FAD-binding domain"/>
    <property type="match status" value="1"/>
</dbReference>
<proteinExistence type="inferred from homology"/>
<dbReference type="AlphaFoldDB" id="A0A9J6CGL8"/>
<dbReference type="FunFam" id="2.20.28.200:FF:000002">
    <property type="entry name" value="NAD-dependent deacetylase sirtuin-7"/>
    <property type="match status" value="1"/>
</dbReference>
<evidence type="ECO:0000256" key="15">
    <source>
        <dbReference type="PROSITE-ProRule" id="PRU00236"/>
    </source>
</evidence>
<feature type="binding site" evidence="15">
    <location>
        <position position="226"/>
    </location>
    <ligand>
        <name>Zn(2+)</name>
        <dbReference type="ChEBI" id="CHEBI:29105"/>
    </ligand>
</feature>
<evidence type="ECO:0000256" key="14">
    <source>
        <dbReference type="ARBA" id="ARBA00052763"/>
    </source>
</evidence>
<dbReference type="GO" id="GO:0010468">
    <property type="term" value="P:regulation of gene expression"/>
    <property type="evidence" value="ECO:0007669"/>
    <property type="project" value="UniProtKB-ARBA"/>
</dbReference>
<dbReference type="EC" id="2.3.1.286" evidence="2"/>
<feature type="compositionally biased region" description="Basic and acidic residues" evidence="16">
    <location>
        <begin position="813"/>
        <end position="822"/>
    </location>
</feature>
<keyword evidence="7" id="KW-0520">NAD</keyword>
<keyword evidence="19" id="KW-1185">Reference proteome</keyword>
<evidence type="ECO:0000313" key="18">
    <source>
        <dbReference type="EMBL" id="KAG5681093.1"/>
    </source>
</evidence>
<comment type="cofactor">
    <cofactor evidence="1">
        <name>Zn(2+)</name>
        <dbReference type="ChEBI" id="CHEBI:29105"/>
    </cofactor>
</comment>
<dbReference type="GO" id="GO:0035861">
    <property type="term" value="C:site of double-strand break"/>
    <property type="evidence" value="ECO:0007669"/>
    <property type="project" value="UniProtKB-ARBA"/>
</dbReference>
<evidence type="ECO:0000256" key="5">
    <source>
        <dbReference type="ARBA" id="ARBA00022723"/>
    </source>
</evidence>
<evidence type="ECO:0000259" key="17">
    <source>
        <dbReference type="PROSITE" id="PS50305"/>
    </source>
</evidence>
<dbReference type="OrthoDB" id="2919105at2759"/>
<dbReference type="FunFam" id="3.40.50.1220:FF:000038">
    <property type="entry name" value="NAD-dependent protein deacetylase sirtuin-6 isoform X2"/>
    <property type="match status" value="1"/>
</dbReference>
<dbReference type="CDD" id="cd01410">
    <property type="entry name" value="SIRT7"/>
    <property type="match status" value="1"/>
</dbReference>
<feature type="compositionally biased region" description="Acidic residues" evidence="16">
    <location>
        <begin position="368"/>
        <end position="379"/>
    </location>
</feature>
<evidence type="ECO:0000256" key="1">
    <source>
        <dbReference type="ARBA" id="ARBA00001947"/>
    </source>
</evidence>
<feature type="binding site" evidence="15">
    <location>
        <position position="229"/>
    </location>
    <ligand>
        <name>Zn(2+)</name>
        <dbReference type="ChEBI" id="CHEBI:29105"/>
    </ligand>
</feature>
<evidence type="ECO:0000256" key="16">
    <source>
        <dbReference type="SAM" id="MobiDB-lite"/>
    </source>
</evidence>
<feature type="active site" description="Proton acceptor" evidence="15">
    <location>
        <position position="188"/>
    </location>
</feature>
<evidence type="ECO:0000256" key="3">
    <source>
        <dbReference type="ARBA" id="ARBA00022553"/>
    </source>
</evidence>
<comment type="catalytic activity">
    <reaction evidence="14">
        <text>N(6)-glutaryl-L-lysyl-[protein] + NAD(+) + H2O = 2''-O-glutaryl-ADP-D-ribose + nicotinamide + L-lysyl-[protein]</text>
        <dbReference type="Rhea" id="RHEA:47664"/>
        <dbReference type="Rhea" id="RHEA-COMP:9752"/>
        <dbReference type="Rhea" id="RHEA-COMP:11875"/>
        <dbReference type="ChEBI" id="CHEBI:15377"/>
        <dbReference type="ChEBI" id="CHEBI:17154"/>
        <dbReference type="ChEBI" id="CHEBI:29969"/>
        <dbReference type="ChEBI" id="CHEBI:57540"/>
        <dbReference type="ChEBI" id="CHEBI:87828"/>
        <dbReference type="ChEBI" id="CHEBI:87829"/>
    </reaction>
    <physiologicalReaction direction="left-to-right" evidence="14">
        <dbReference type="Rhea" id="RHEA:47665"/>
    </physiologicalReaction>
</comment>
<accession>A0A9J6CGL8</accession>
<dbReference type="InterPro" id="IPR029035">
    <property type="entry name" value="DHS-like_NAD/FAD-binding_dom"/>
</dbReference>
<evidence type="ECO:0000256" key="12">
    <source>
        <dbReference type="ARBA" id="ARBA00051105"/>
    </source>
</evidence>
<feature type="region of interest" description="Disordered" evidence="16">
    <location>
        <begin position="640"/>
        <end position="668"/>
    </location>
</feature>
<dbReference type="Gene3D" id="2.20.28.200">
    <property type="match status" value="1"/>
</dbReference>
<dbReference type="GO" id="GO:0097372">
    <property type="term" value="F:histone H3K18 deacetylase activity, NAD-dependent"/>
    <property type="evidence" value="ECO:0007669"/>
    <property type="project" value="TreeGrafter"/>
</dbReference>
<dbReference type="GO" id="GO:0046872">
    <property type="term" value="F:metal ion binding"/>
    <property type="evidence" value="ECO:0007669"/>
    <property type="project" value="UniProtKB-KW"/>
</dbReference>
<feature type="compositionally biased region" description="Acidic residues" evidence="16">
    <location>
        <begin position="794"/>
        <end position="807"/>
    </location>
</feature>
<dbReference type="EMBL" id="JADBJN010000001">
    <property type="protein sequence ID" value="KAG5681093.1"/>
    <property type="molecule type" value="Genomic_DNA"/>
</dbReference>
<comment type="similarity">
    <text evidence="8">Belongs to the sirtuin family. Class IV subfamily.</text>
</comment>
<organism evidence="18 19">
    <name type="scientific">Polypedilum vanderplanki</name>
    <name type="common">Sleeping chironomid midge</name>
    <dbReference type="NCBI Taxonomy" id="319348"/>
    <lineage>
        <taxon>Eukaryota</taxon>
        <taxon>Metazoa</taxon>
        <taxon>Ecdysozoa</taxon>
        <taxon>Arthropoda</taxon>
        <taxon>Hexapoda</taxon>
        <taxon>Insecta</taxon>
        <taxon>Pterygota</taxon>
        <taxon>Neoptera</taxon>
        <taxon>Endopterygota</taxon>
        <taxon>Diptera</taxon>
        <taxon>Nematocera</taxon>
        <taxon>Chironomoidea</taxon>
        <taxon>Chironomidae</taxon>
        <taxon>Chironominae</taxon>
        <taxon>Polypedilum</taxon>
        <taxon>Polypedilum</taxon>
    </lineage>
</organism>
<dbReference type="GO" id="GO:0000785">
    <property type="term" value="C:chromatin"/>
    <property type="evidence" value="ECO:0007669"/>
    <property type="project" value="UniProtKB-ARBA"/>
</dbReference>
<dbReference type="GO" id="GO:0070403">
    <property type="term" value="F:NAD+ binding"/>
    <property type="evidence" value="ECO:0007669"/>
    <property type="project" value="InterPro"/>
</dbReference>